<keyword evidence="2" id="KW-1133">Transmembrane helix</keyword>
<feature type="region of interest" description="Disordered" evidence="3">
    <location>
        <begin position="171"/>
        <end position="199"/>
    </location>
</feature>
<dbReference type="RefSeq" id="WP_136373635.1">
    <property type="nucleotide sequence ID" value="NZ_SSOB01000062.1"/>
</dbReference>
<comment type="catalytic activity">
    <reaction evidence="2">
        <text>a quinone + NADH + 5 H(+)(in) = a quinol + NAD(+) + 4 H(+)(out)</text>
        <dbReference type="Rhea" id="RHEA:57888"/>
        <dbReference type="ChEBI" id="CHEBI:15378"/>
        <dbReference type="ChEBI" id="CHEBI:24646"/>
        <dbReference type="ChEBI" id="CHEBI:57540"/>
        <dbReference type="ChEBI" id="CHEBI:57945"/>
        <dbReference type="ChEBI" id="CHEBI:132124"/>
    </reaction>
</comment>
<keyword evidence="2" id="KW-0812">Transmembrane</keyword>
<dbReference type="EMBL" id="SSOB01000062">
    <property type="protein sequence ID" value="THF73145.1"/>
    <property type="molecule type" value="Genomic_DNA"/>
</dbReference>
<feature type="transmembrane region" description="Helical" evidence="2">
    <location>
        <begin position="97"/>
        <end position="118"/>
    </location>
</feature>
<dbReference type="GO" id="GO:0005886">
    <property type="term" value="C:plasma membrane"/>
    <property type="evidence" value="ECO:0007669"/>
    <property type="project" value="UniProtKB-SubCell"/>
</dbReference>
<comment type="function">
    <text evidence="2">NDH-1 shuttles electrons from NADH, via FMN and iron-sulfur (Fe-S) centers, to quinones in the respiratory chain. Couples the redox reaction to proton translocation (for every two electrons transferred, four hydrogen ions are translocated across the cytoplasmic membrane), and thus conserves the redox energy in a proton gradient.</text>
</comment>
<comment type="caution">
    <text evidence="4">The sequence shown here is derived from an EMBL/GenBank/DDBJ whole genome shotgun (WGS) entry which is preliminary data.</text>
</comment>
<feature type="compositionally biased region" description="Low complexity" evidence="3">
    <location>
        <begin position="179"/>
        <end position="190"/>
    </location>
</feature>
<dbReference type="GO" id="GO:0016491">
    <property type="term" value="F:oxidoreductase activity"/>
    <property type="evidence" value="ECO:0007669"/>
    <property type="project" value="UniProtKB-KW"/>
</dbReference>
<keyword evidence="2" id="KW-0472">Membrane</keyword>
<evidence type="ECO:0000313" key="5">
    <source>
        <dbReference type="Proteomes" id="UP000310636"/>
    </source>
</evidence>
<keyword evidence="2" id="KW-0520">NAD</keyword>
<comment type="subcellular location">
    <subcellularLocation>
        <location evidence="2">Cell membrane</location>
        <topology evidence="2">Multi-pass membrane protein</topology>
    </subcellularLocation>
</comment>
<dbReference type="OrthoDB" id="9814997at2"/>
<feature type="transmembrane region" description="Helical" evidence="2">
    <location>
        <begin position="146"/>
        <end position="168"/>
    </location>
</feature>
<comment type="similarity">
    <text evidence="1 2">Belongs to the complex I subunit 6 family.</text>
</comment>
<evidence type="ECO:0000256" key="1">
    <source>
        <dbReference type="ARBA" id="ARBA00005698"/>
    </source>
</evidence>
<evidence type="ECO:0000313" key="4">
    <source>
        <dbReference type="EMBL" id="THF73145.1"/>
    </source>
</evidence>
<dbReference type="GO" id="GO:0008137">
    <property type="term" value="F:NADH dehydrogenase (ubiquinone) activity"/>
    <property type="evidence" value="ECO:0007669"/>
    <property type="project" value="UniProtKB-UniRule"/>
</dbReference>
<reference evidence="4 5" key="1">
    <citation type="submission" date="2019-04" db="EMBL/GenBank/DDBJ databases">
        <title>Cohnella sp. nov. isolated from preserved vegetables.</title>
        <authorList>
            <person name="Lin S.-Y."/>
            <person name="Hung M.-H."/>
            <person name="Young C.-C."/>
        </authorList>
    </citation>
    <scope>NUCLEOTIDE SEQUENCE [LARGE SCALE GENOMIC DNA]</scope>
    <source>
        <strain evidence="4 5">CC-MHH1044</strain>
    </source>
</reference>
<feature type="transmembrane region" description="Helical" evidence="2">
    <location>
        <begin position="40"/>
        <end position="57"/>
    </location>
</feature>
<gene>
    <name evidence="4" type="ORF">E6C55_30565</name>
</gene>
<evidence type="ECO:0000256" key="3">
    <source>
        <dbReference type="SAM" id="MobiDB-lite"/>
    </source>
</evidence>
<keyword evidence="2" id="KW-0874">Quinone</keyword>
<keyword evidence="5" id="KW-1185">Reference proteome</keyword>
<accession>A0A4S4BFM6</accession>
<dbReference type="InterPro" id="IPR001457">
    <property type="entry name" value="NADH_UbQ/plastoQ_OxRdtase_su6"/>
</dbReference>
<keyword evidence="2" id="KW-1003">Cell membrane</keyword>
<dbReference type="Pfam" id="PF00499">
    <property type="entry name" value="Oxidored_q3"/>
    <property type="match status" value="1"/>
</dbReference>
<name>A0A4S4BFM6_9BACL</name>
<dbReference type="GO" id="GO:0048038">
    <property type="term" value="F:quinone binding"/>
    <property type="evidence" value="ECO:0007669"/>
    <property type="project" value="UniProtKB-UniRule"/>
</dbReference>
<dbReference type="EC" id="7.1.1.-" evidence="2"/>
<dbReference type="PANTHER" id="PTHR33269:SF17">
    <property type="entry name" value="NADH-UBIQUINONE OXIDOREDUCTASE CHAIN 6"/>
    <property type="match status" value="1"/>
</dbReference>
<evidence type="ECO:0000256" key="2">
    <source>
        <dbReference type="RuleBase" id="RU004429"/>
    </source>
</evidence>
<protein>
    <recommendedName>
        <fullName evidence="2">NADH-quinone oxidoreductase subunit J</fullName>
        <ecNumber evidence="2">7.1.1.-</ecNumber>
    </recommendedName>
</protein>
<dbReference type="NCBIfam" id="NF005168">
    <property type="entry name" value="PRK06638.2-3"/>
    <property type="match status" value="1"/>
</dbReference>
<proteinExistence type="inferred from homology"/>
<feature type="transmembrane region" description="Helical" evidence="2">
    <location>
        <begin position="63"/>
        <end position="85"/>
    </location>
</feature>
<dbReference type="AlphaFoldDB" id="A0A4S4BFM6"/>
<dbReference type="Gene3D" id="1.20.120.1200">
    <property type="entry name" value="NADH-ubiquinone/plastoquinone oxidoreductase chain 6, subunit NuoJ"/>
    <property type="match status" value="1"/>
</dbReference>
<dbReference type="InterPro" id="IPR042106">
    <property type="entry name" value="Nuo/plastoQ_OxRdtase_6_NuoJ"/>
</dbReference>
<keyword evidence="4" id="KW-0560">Oxidoreductase</keyword>
<sequence length="199" mass="21049">MFNNVNIEFTGEFFAFFLLAVCAIVGAVLAINFAKVVHMAVSLAFTFVSLAGLYVLLQAEFVAFVQVLLYVGAVTILMIFGIMMTKHQSEGSETGRPLLETLAAIGCLCLFGILFYAIRSASFPVPTGELPADNTMAIGKLLYSSYAIPFELVSVLLTVAFIGAVALAKREPEGGNGEGAEPAAENKPAPLSGEEGKTP</sequence>
<dbReference type="PANTHER" id="PTHR33269">
    <property type="entry name" value="NADH-UBIQUINONE OXIDOREDUCTASE CHAIN 6"/>
    <property type="match status" value="1"/>
</dbReference>
<dbReference type="Proteomes" id="UP000310636">
    <property type="component" value="Unassembled WGS sequence"/>
</dbReference>
<feature type="transmembrane region" description="Helical" evidence="2">
    <location>
        <begin position="13"/>
        <end position="33"/>
    </location>
</feature>
<organism evidence="4 5">
    <name type="scientific">Cohnella fermenti</name>
    <dbReference type="NCBI Taxonomy" id="2565925"/>
    <lineage>
        <taxon>Bacteria</taxon>
        <taxon>Bacillati</taxon>
        <taxon>Bacillota</taxon>
        <taxon>Bacilli</taxon>
        <taxon>Bacillales</taxon>
        <taxon>Paenibacillaceae</taxon>
        <taxon>Cohnella</taxon>
    </lineage>
</organism>